<evidence type="ECO:0000256" key="3">
    <source>
        <dbReference type="ARBA" id="ARBA00022692"/>
    </source>
</evidence>
<dbReference type="AlphaFoldDB" id="A0A6B0VMP9"/>
<dbReference type="InterPro" id="IPR023298">
    <property type="entry name" value="ATPase_P-typ_TM_dom_sf"/>
</dbReference>
<dbReference type="GO" id="GO:0055070">
    <property type="term" value="P:copper ion homeostasis"/>
    <property type="evidence" value="ECO:0007669"/>
    <property type="project" value="TreeGrafter"/>
</dbReference>
<dbReference type="InterPro" id="IPR023214">
    <property type="entry name" value="HAD_sf"/>
</dbReference>
<dbReference type="PROSITE" id="PS00154">
    <property type="entry name" value="ATPASE_E1_E2"/>
    <property type="match status" value="1"/>
</dbReference>
<dbReference type="OrthoDB" id="8588at2157"/>
<dbReference type="CDD" id="cd00371">
    <property type="entry name" value="HMA"/>
    <property type="match status" value="1"/>
</dbReference>
<dbReference type="GO" id="GO:0005524">
    <property type="term" value="F:ATP binding"/>
    <property type="evidence" value="ECO:0007669"/>
    <property type="project" value="InterPro"/>
</dbReference>
<dbReference type="InterPro" id="IPR059000">
    <property type="entry name" value="ATPase_P-type_domA"/>
</dbReference>
<feature type="compositionally biased region" description="Basic and acidic residues" evidence="8">
    <location>
        <begin position="1"/>
        <end position="10"/>
    </location>
</feature>
<feature type="transmembrane region" description="Helical" evidence="9">
    <location>
        <begin position="460"/>
        <end position="486"/>
    </location>
</feature>
<dbReference type="GO" id="GO:0005507">
    <property type="term" value="F:copper ion binding"/>
    <property type="evidence" value="ECO:0007669"/>
    <property type="project" value="TreeGrafter"/>
</dbReference>
<gene>
    <name evidence="11" type="ORF">GS429_10285</name>
</gene>
<dbReference type="SFLD" id="SFLDS00003">
    <property type="entry name" value="Haloacid_Dehalogenase"/>
    <property type="match status" value="1"/>
</dbReference>
<dbReference type="Gene3D" id="2.70.150.10">
    <property type="entry name" value="Calcium-transporting ATPase, cytoplasmic transduction domain A"/>
    <property type="match status" value="1"/>
</dbReference>
<organism evidence="11 12">
    <name type="scientific">Natronorubrum halalkaliphilum</name>
    <dbReference type="NCBI Taxonomy" id="2691917"/>
    <lineage>
        <taxon>Archaea</taxon>
        <taxon>Methanobacteriati</taxon>
        <taxon>Methanobacteriota</taxon>
        <taxon>Stenosarchaea group</taxon>
        <taxon>Halobacteria</taxon>
        <taxon>Halobacteriales</taxon>
        <taxon>Natrialbaceae</taxon>
        <taxon>Natronorubrum</taxon>
    </lineage>
</organism>
<dbReference type="GO" id="GO:0016020">
    <property type="term" value="C:membrane"/>
    <property type="evidence" value="ECO:0007669"/>
    <property type="project" value="InterPro"/>
</dbReference>
<feature type="transmembrane region" description="Helical" evidence="9">
    <location>
        <begin position="284"/>
        <end position="302"/>
    </location>
</feature>
<feature type="region of interest" description="Disordered" evidence="8">
    <location>
        <begin position="537"/>
        <end position="576"/>
    </location>
</feature>
<dbReference type="InterPro" id="IPR036412">
    <property type="entry name" value="HAD-like_sf"/>
</dbReference>
<feature type="transmembrane region" description="Helical" evidence="9">
    <location>
        <begin position="180"/>
        <end position="201"/>
    </location>
</feature>
<evidence type="ECO:0000256" key="4">
    <source>
        <dbReference type="ARBA" id="ARBA00022723"/>
    </source>
</evidence>
<accession>A0A6B0VMP9</accession>
<dbReference type="EMBL" id="WUYX01000030">
    <property type="protein sequence ID" value="MXV62445.1"/>
    <property type="molecule type" value="Genomic_DNA"/>
</dbReference>
<dbReference type="PANTHER" id="PTHR43520:SF8">
    <property type="entry name" value="P-TYPE CU(+) TRANSPORTER"/>
    <property type="match status" value="1"/>
</dbReference>
<dbReference type="InterPro" id="IPR023299">
    <property type="entry name" value="ATPase_P-typ_cyto_dom_N"/>
</dbReference>
<feature type="transmembrane region" description="Helical" evidence="9">
    <location>
        <begin position="433"/>
        <end position="454"/>
    </location>
</feature>
<dbReference type="Gene3D" id="3.40.50.1000">
    <property type="entry name" value="HAD superfamily/HAD-like"/>
    <property type="match status" value="1"/>
</dbReference>
<dbReference type="NCBIfam" id="TIGR01494">
    <property type="entry name" value="ATPase_P-type"/>
    <property type="match status" value="2"/>
</dbReference>
<keyword evidence="3 9" id="KW-0812">Transmembrane</keyword>
<sequence>MSRLPFRSDADESVGETDSGGETASGPRVAGTDEGCTLCSFPTPSDPITASDVAGAFCCQGCLEVHRALDTVDDTDATAVRDRLEADANAGSELDDLEGEDAFLAVDGMHCGTCEAFLESRALGSEGVLGAEASYATDTLRLVYDPDAVDESTLPDVVSGYGYDARDRSEGREEEPRDAALVKFLIGGGMFGMMVMIWYAMFLYPTYFGYEPLAEFGSYDGYYVVANIWLMTSFVLFYTGYPILRGAYVSLRAGVPNMDLLVSLAAVGSYAYSTLAMSLGRTDLYFDVTVAVILVVTAGTYYEGLIKRRAAGLLSDLTESQVDEARRADGGETVPLSAVGPGDRLLVRPGERIPLDGTVADGRAAVDESLMTGESLPVEKAQGDPVRGGTVVTDAPLVVAVGEGAESTHDRLVSLLWSIQSARPGVQRLADKLATIFVPLVLFLAAAATAALLATGSSPAAAFLVGLTVVIVSCPCALGLATPLAIASGVQTAARRGIVVAAETIFEDAPDIDIVVLDKTGTLTEGAMAVESVHVAGVGESPSGNEGSAAETSSLEGDVPVLETDGSSAGIATDSDIDTSDTETLLRRAGAVEALSEHPIGRAITEAAFDDRNLEETAAVDGFERHARGVSGVVDGERVLVGHPDLLRDQELSIPTALEPEIDRARAAGDVPVVVGWAGRARGVIVVGDSPRADWDDAVEALADGREVVVLTGDEGAAADRFRTVDGVDEVFSGVPPEAKAETVRRLRTRGTVAMVGDGSNDAPALAAADVGIAMGSGTELATDAADAVIVGDDLESVVETFDIASGTYWRIRQNLGWAFVYNAIAIPLAILGLLNPLLAAVAMATSSLLVVLNSSRSL</sequence>
<evidence type="ECO:0000256" key="9">
    <source>
        <dbReference type="SAM" id="Phobius"/>
    </source>
</evidence>
<dbReference type="PROSITE" id="PS01229">
    <property type="entry name" value="COF_2"/>
    <property type="match status" value="1"/>
</dbReference>
<dbReference type="Pfam" id="PF00403">
    <property type="entry name" value="HMA"/>
    <property type="match status" value="1"/>
</dbReference>
<dbReference type="InterPro" id="IPR018303">
    <property type="entry name" value="ATPase_P-typ_P_site"/>
</dbReference>
<evidence type="ECO:0000256" key="1">
    <source>
        <dbReference type="ARBA" id="ARBA00004127"/>
    </source>
</evidence>
<dbReference type="InterPro" id="IPR008250">
    <property type="entry name" value="ATPase_P-typ_transduc_dom_A_sf"/>
</dbReference>
<comment type="caution">
    <text evidence="11">The sequence shown here is derived from an EMBL/GenBank/DDBJ whole genome shotgun (WGS) entry which is preliminary data.</text>
</comment>
<feature type="domain" description="HMA" evidence="10">
    <location>
        <begin position="100"/>
        <end position="166"/>
    </location>
</feature>
<keyword evidence="7 9" id="KW-0472">Membrane</keyword>
<dbReference type="Gene3D" id="3.30.70.100">
    <property type="match status" value="1"/>
</dbReference>
<dbReference type="PRINTS" id="PR00119">
    <property type="entry name" value="CATATPASE"/>
</dbReference>
<name>A0A6B0VMP9_9EURY</name>
<dbReference type="SFLD" id="SFLDG00002">
    <property type="entry name" value="C1.7:_P-type_atpase_like"/>
    <property type="match status" value="1"/>
</dbReference>
<evidence type="ECO:0000256" key="2">
    <source>
        <dbReference type="ARBA" id="ARBA00006024"/>
    </source>
</evidence>
<keyword evidence="12" id="KW-1185">Reference proteome</keyword>
<evidence type="ECO:0000256" key="5">
    <source>
        <dbReference type="ARBA" id="ARBA00022967"/>
    </source>
</evidence>
<evidence type="ECO:0000313" key="12">
    <source>
        <dbReference type="Proteomes" id="UP000434101"/>
    </source>
</evidence>
<dbReference type="GO" id="GO:0043682">
    <property type="term" value="F:P-type divalent copper transporter activity"/>
    <property type="evidence" value="ECO:0007669"/>
    <property type="project" value="TreeGrafter"/>
</dbReference>
<dbReference type="SUPFAM" id="SSF81653">
    <property type="entry name" value="Calcium ATPase, transduction domain A"/>
    <property type="match status" value="1"/>
</dbReference>
<protein>
    <submittedName>
        <fullName evidence="11">HAD-IC family P-type ATPase</fullName>
    </submittedName>
</protein>
<dbReference type="InterPro" id="IPR044492">
    <property type="entry name" value="P_typ_ATPase_HD_dom"/>
</dbReference>
<dbReference type="RefSeq" id="WP_160065247.1">
    <property type="nucleotide sequence ID" value="NZ_WUYX01000030.1"/>
</dbReference>
<evidence type="ECO:0000256" key="7">
    <source>
        <dbReference type="ARBA" id="ARBA00023136"/>
    </source>
</evidence>
<dbReference type="Pfam" id="PF00702">
    <property type="entry name" value="Hydrolase"/>
    <property type="match status" value="1"/>
</dbReference>
<comment type="subcellular location">
    <subcellularLocation>
        <location evidence="1">Endomembrane system</location>
        <topology evidence="1">Multi-pass membrane protein</topology>
    </subcellularLocation>
</comment>
<dbReference type="SUPFAM" id="SSF55008">
    <property type="entry name" value="HMA, heavy metal-associated domain"/>
    <property type="match status" value="1"/>
</dbReference>
<dbReference type="Proteomes" id="UP000434101">
    <property type="component" value="Unassembled WGS sequence"/>
</dbReference>
<keyword evidence="6 9" id="KW-1133">Transmembrane helix</keyword>
<dbReference type="InterPro" id="IPR036163">
    <property type="entry name" value="HMA_dom_sf"/>
</dbReference>
<dbReference type="Pfam" id="PF00122">
    <property type="entry name" value="E1-E2_ATPase"/>
    <property type="match status" value="1"/>
</dbReference>
<dbReference type="GO" id="GO:0016887">
    <property type="term" value="F:ATP hydrolysis activity"/>
    <property type="evidence" value="ECO:0007669"/>
    <property type="project" value="InterPro"/>
</dbReference>
<feature type="compositionally biased region" description="Polar residues" evidence="8">
    <location>
        <begin position="542"/>
        <end position="555"/>
    </location>
</feature>
<dbReference type="PRINTS" id="PR00120">
    <property type="entry name" value="HATPASE"/>
</dbReference>
<comment type="similarity">
    <text evidence="2">Belongs to the cation transport ATPase (P-type) (TC 3.A.3) family. Type IB subfamily.</text>
</comment>
<dbReference type="CDD" id="cd02079">
    <property type="entry name" value="P-type_ATPase_HM"/>
    <property type="match status" value="1"/>
</dbReference>
<dbReference type="InterPro" id="IPR006121">
    <property type="entry name" value="HMA_dom"/>
</dbReference>
<dbReference type="PANTHER" id="PTHR43520">
    <property type="entry name" value="ATP7, ISOFORM B"/>
    <property type="match status" value="1"/>
</dbReference>
<evidence type="ECO:0000313" key="11">
    <source>
        <dbReference type="EMBL" id="MXV62445.1"/>
    </source>
</evidence>
<keyword evidence="4" id="KW-0479">Metal-binding</keyword>
<keyword evidence="5" id="KW-1278">Translocase</keyword>
<feature type="region of interest" description="Disordered" evidence="8">
    <location>
        <begin position="1"/>
        <end position="29"/>
    </location>
</feature>
<dbReference type="SFLD" id="SFLDF00027">
    <property type="entry name" value="p-type_atpase"/>
    <property type="match status" value="1"/>
</dbReference>
<dbReference type="Gene3D" id="3.40.1110.10">
    <property type="entry name" value="Calcium-transporting ATPase, cytoplasmic domain N"/>
    <property type="match status" value="1"/>
</dbReference>
<proteinExistence type="inferred from homology"/>
<dbReference type="PROSITE" id="PS50846">
    <property type="entry name" value="HMA_2"/>
    <property type="match status" value="1"/>
</dbReference>
<dbReference type="InterPro" id="IPR001757">
    <property type="entry name" value="P_typ_ATPase"/>
</dbReference>
<evidence type="ECO:0000259" key="10">
    <source>
        <dbReference type="PROSITE" id="PS50846"/>
    </source>
</evidence>
<feature type="transmembrane region" description="Helical" evidence="9">
    <location>
        <begin position="253"/>
        <end position="272"/>
    </location>
</feature>
<evidence type="ECO:0000256" key="8">
    <source>
        <dbReference type="SAM" id="MobiDB-lite"/>
    </source>
</evidence>
<feature type="transmembrane region" description="Helical" evidence="9">
    <location>
        <begin position="820"/>
        <end position="853"/>
    </location>
</feature>
<dbReference type="GO" id="GO:0012505">
    <property type="term" value="C:endomembrane system"/>
    <property type="evidence" value="ECO:0007669"/>
    <property type="project" value="UniProtKB-SubCell"/>
</dbReference>
<reference evidence="11 12" key="1">
    <citation type="submission" date="2020-01" db="EMBL/GenBank/DDBJ databases">
        <title>Natronorubrum sp. JWXQ-INN 674 isolated from Inner Mongolia Autonomous Region of China.</title>
        <authorList>
            <person name="Xue Q."/>
        </authorList>
    </citation>
    <scope>NUCLEOTIDE SEQUENCE [LARGE SCALE GENOMIC DNA]</scope>
    <source>
        <strain evidence="11 12">JWXQ-INN-674</strain>
    </source>
</reference>
<dbReference type="SUPFAM" id="SSF81665">
    <property type="entry name" value="Calcium ATPase, transmembrane domain M"/>
    <property type="match status" value="1"/>
</dbReference>
<dbReference type="SUPFAM" id="SSF56784">
    <property type="entry name" value="HAD-like"/>
    <property type="match status" value="1"/>
</dbReference>
<evidence type="ECO:0000256" key="6">
    <source>
        <dbReference type="ARBA" id="ARBA00022989"/>
    </source>
</evidence>
<feature type="transmembrane region" description="Helical" evidence="9">
    <location>
        <begin position="221"/>
        <end position="241"/>
    </location>
</feature>